<evidence type="ECO:0000256" key="1">
    <source>
        <dbReference type="SAM" id="MobiDB-lite"/>
    </source>
</evidence>
<sequence length="98" mass="11202">MISAIKELRYRAVDTFQTFRAFVNFDVSQTFRAVDFNEVTVFVDLLTGQRCAARNAQSRYATFRIVRRTCKYSKLTDFSRSATSVSSIGLRRSGLSEP</sequence>
<dbReference type="AlphaFoldDB" id="A0A377B9L4"/>
<reference evidence="2 3" key="1">
    <citation type="submission" date="2018-06" db="EMBL/GenBank/DDBJ databases">
        <authorList>
            <consortium name="Pathogen Informatics"/>
            <person name="Doyle S."/>
        </authorList>
    </citation>
    <scope>NUCLEOTIDE SEQUENCE [LARGE SCALE GENOMIC DNA]</scope>
    <source>
        <strain evidence="2 3">NCTC9962</strain>
    </source>
</reference>
<dbReference type="EMBL" id="UGED01000009">
    <property type="protein sequence ID" value="STL56013.1"/>
    <property type="molecule type" value="Genomic_DNA"/>
</dbReference>
<organism evidence="2 3">
    <name type="scientific">Escherichia coli</name>
    <dbReference type="NCBI Taxonomy" id="562"/>
    <lineage>
        <taxon>Bacteria</taxon>
        <taxon>Pseudomonadati</taxon>
        <taxon>Pseudomonadota</taxon>
        <taxon>Gammaproteobacteria</taxon>
        <taxon>Enterobacterales</taxon>
        <taxon>Enterobacteriaceae</taxon>
        <taxon>Escherichia</taxon>
    </lineage>
</organism>
<evidence type="ECO:0000313" key="3">
    <source>
        <dbReference type="Proteomes" id="UP000254052"/>
    </source>
</evidence>
<name>A0A377B9L4_ECOLX</name>
<accession>A0A377B9L4</accession>
<protein>
    <submittedName>
        <fullName evidence="2">Uncharacterized protein</fullName>
    </submittedName>
</protein>
<gene>
    <name evidence="2" type="ORF">NCTC9962_04537</name>
</gene>
<evidence type="ECO:0000313" key="2">
    <source>
        <dbReference type="EMBL" id="STL56013.1"/>
    </source>
</evidence>
<feature type="region of interest" description="Disordered" evidence="1">
    <location>
        <begin position="79"/>
        <end position="98"/>
    </location>
</feature>
<dbReference type="Proteomes" id="UP000254052">
    <property type="component" value="Unassembled WGS sequence"/>
</dbReference>
<proteinExistence type="predicted"/>